<keyword evidence="4" id="KW-1185">Reference proteome</keyword>
<name>A0AAN8JCS2_PATCE</name>
<dbReference type="InterPro" id="IPR036378">
    <property type="entry name" value="FAS1_dom_sf"/>
</dbReference>
<dbReference type="EMBL" id="JAZGQO010000011">
    <property type="protein sequence ID" value="KAK6172593.1"/>
    <property type="molecule type" value="Genomic_DNA"/>
</dbReference>
<feature type="domain" description="FAS1" evidence="2">
    <location>
        <begin position="504"/>
        <end position="641"/>
    </location>
</feature>
<evidence type="ECO:0000256" key="1">
    <source>
        <dbReference type="SAM" id="SignalP"/>
    </source>
</evidence>
<keyword evidence="1" id="KW-0732">Signal</keyword>
<sequence>MKSAILFIFIIYIYQHSLEGALPAHLRRYAKGPNMCIIQTVPGTKDRFFSQCINRHLRTICERPTRTEFECCSGFKKVPRTQGCTGIKPLVNLVDTVNGLELDGFTNVIGQSGVEHQLANQGAYTIFAPSQDAIQQLSDEERQDLLSRSDEGTPNVFYHVAPGRLNFSSFRKNTDYMTLFEDNKIRINKYSYGVATANCARITKPNEMATNGIVHIIDKVLDPKDMQKSVAEKIYSDDQFSQFQLAILAAKMVNTLRSAKAHLTVFAPTNNAFAKLPNDLLDRILTDEETAKKVVDHHVVKGVYCSDSVIIALGLKALDGSRILFRCKRYGKYIDKAKLVVEDIVGKNGVIHGIDTVMVPDSVKNVAELAKDLELNTLMEMTERAGLTATLTGDEEFTMFAPSDKALRRLPSGYRAALSSQPLQMAKLLEYHKIKGKIKTDQLIGNKSLDTGTNKAPATISAKLSVNVFRNGRVVVGGATIEKSDNECKNGVIHTIDKVLVPPEASIMDLIIGDRQLSTLRMAIEKAGLSELLTQPYGQYTMIAPTDRAFKTLGRWEKNAFLNLSPERLKKFIERHIINRMVMKCAFDPRSVYGISSRQGDGIEFTQERSGSIYINKKYRVEHPGEKMATNGVLYKINSILKCSCQPRIRGRR</sequence>
<dbReference type="SMART" id="SM00554">
    <property type="entry name" value="FAS1"/>
    <property type="match status" value="4"/>
</dbReference>
<dbReference type="PANTHER" id="PTHR10900:SF114">
    <property type="entry name" value="FAS1 DOMAIN-CONTAINING PROTEIN"/>
    <property type="match status" value="1"/>
</dbReference>
<feature type="domain" description="FAS1" evidence="2">
    <location>
        <begin position="362"/>
        <end position="500"/>
    </location>
</feature>
<dbReference type="GO" id="GO:0007155">
    <property type="term" value="P:cell adhesion"/>
    <property type="evidence" value="ECO:0007669"/>
    <property type="project" value="TreeGrafter"/>
</dbReference>
<organism evidence="3 4">
    <name type="scientific">Patella caerulea</name>
    <name type="common">Rayed Mediterranean limpet</name>
    <dbReference type="NCBI Taxonomy" id="87958"/>
    <lineage>
        <taxon>Eukaryota</taxon>
        <taxon>Metazoa</taxon>
        <taxon>Spiralia</taxon>
        <taxon>Lophotrochozoa</taxon>
        <taxon>Mollusca</taxon>
        <taxon>Gastropoda</taxon>
        <taxon>Patellogastropoda</taxon>
        <taxon>Patelloidea</taxon>
        <taxon>Patellidae</taxon>
        <taxon>Patella</taxon>
    </lineage>
</organism>
<dbReference type="GO" id="GO:0031012">
    <property type="term" value="C:extracellular matrix"/>
    <property type="evidence" value="ECO:0007669"/>
    <property type="project" value="TreeGrafter"/>
</dbReference>
<evidence type="ECO:0000259" key="2">
    <source>
        <dbReference type="PROSITE" id="PS50213"/>
    </source>
</evidence>
<dbReference type="PANTHER" id="PTHR10900">
    <property type="entry name" value="PERIOSTIN-RELATED"/>
    <property type="match status" value="1"/>
</dbReference>
<dbReference type="Pfam" id="PF02469">
    <property type="entry name" value="Fasciclin"/>
    <property type="match status" value="4"/>
</dbReference>
<dbReference type="InterPro" id="IPR000782">
    <property type="entry name" value="FAS1_domain"/>
</dbReference>
<gene>
    <name evidence="3" type="ORF">SNE40_016216</name>
</gene>
<evidence type="ECO:0000313" key="4">
    <source>
        <dbReference type="Proteomes" id="UP001347796"/>
    </source>
</evidence>
<dbReference type="FunFam" id="2.30.180.10:FF:000032">
    <property type="entry name" value="Fasciclin domain-containing protein, putative"/>
    <property type="match status" value="2"/>
</dbReference>
<feature type="domain" description="FAS1" evidence="2">
    <location>
        <begin position="227"/>
        <end position="358"/>
    </location>
</feature>
<protein>
    <recommendedName>
        <fullName evidence="2">FAS1 domain-containing protein</fullName>
    </recommendedName>
</protein>
<dbReference type="SUPFAM" id="SSF82153">
    <property type="entry name" value="FAS1 domain"/>
    <property type="match status" value="4"/>
</dbReference>
<dbReference type="InterPro" id="IPR050904">
    <property type="entry name" value="Adhesion/Biosynth-related"/>
</dbReference>
<proteinExistence type="predicted"/>
<dbReference type="GO" id="GO:0030198">
    <property type="term" value="P:extracellular matrix organization"/>
    <property type="evidence" value="ECO:0007669"/>
    <property type="project" value="TreeGrafter"/>
</dbReference>
<dbReference type="Gene3D" id="2.30.180.10">
    <property type="entry name" value="FAS1 domain"/>
    <property type="match status" value="4"/>
</dbReference>
<feature type="chain" id="PRO_5042861442" description="FAS1 domain-containing protein" evidence="1">
    <location>
        <begin position="21"/>
        <end position="653"/>
    </location>
</feature>
<reference evidence="3 4" key="1">
    <citation type="submission" date="2024-01" db="EMBL/GenBank/DDBJ databases">
        <title>The genome of the rayed Mediterranean limpet Patella caerulea (Linnaeus, 1758).</title>
        <authorList>
            <person name="Anh-Thu Weber A."/>
            <person name="Halstead-Nussloch G."/>
        </authorList>
    </citation>
    <scope>NUCLEOTIDE SEQUENCE [LARGE SCALE GENOMIC DNA]</scope>
    <source>
        <strain evidence="3">AATW-2023a</strain>
        <tissue evidence="3">Whole specimen</tissue>
    </source>
</reference>
<feature type="signal peptide" evidence="1">
    <location>
        <begin position="1"/>
        <end position="20"/>
    </location>
</feature>
<dbReference type="Proteomes" id="UP001347796">
    <property type="component" value="Unassembled WGS sequence"/>
</dbReference>
<feature type="domain" description="FAS1" evidence="2">
    <location>
        <begin position="89"/>
        <end position="221"/>
    </location>
</feature>
<dbReference type="GO" id="GO:0005615">
    <property type="term" value="C:extracellular space"/>
    <property type="evidence" value="ECO:0007669"/>
    <property type="project" value="TreeGrafter"/>
</dbReference>
<comment type="caution">
    <text evidence="3">The sequence shown here is derived from an EMBL/GenBank/DDBJ whole genome shotgun (WGS) entry which is preliminary data.</text>
</comment>
<dbReference type="GO" id="GO:0050839">
    <property type="term" value="F:cell adhesion molecule binding"/>
    <property type="evidence" value="ECO:0007669"/>
    <property type="project" value="TreeGrafter"/>
</dbReference>
<dbReference type="PROSITE" id="PS50213">
    <property type="entry name" value="FAS1"/>
    <property type="match status" value="4"/>
</dbReference>
<evidence type="ECO:0000313" key="3">
    <source>
        <dbReference type="EMBL" id="KAK6172593.1"/>
    </source>
</evidence>
<dbReference type="AlphaFoldDB" id="A0AAN8JCS2"/>
<accession>A0AAN8JCS2</accession>